<dbReference type="RefSeq" id="WP_386722705.1">
    <property type="nucleotide sequence ID" value="NZ_JBHRSZ010000007.1"/>
</dbReference>
<proteinExistence type="predicted"/>
<organism evidence="2 3">
    <name type="scientific">Litoribrevibacter euphylliae</name>
    <dbReference type="NCBI Taxonomy" id="1834034"/>
    <lineage>
        <taxon>Bacteria</taxon>
        <taxon>Pseudomonadati</taxon>
        <taxon>Pseudomonadota</taxon>
        <taxon>Gammaproteobacteria</taxon>
        <taxon>Oceanospirillales</taxon>
        <taxon>Oceanospirillaceae</taxon>
        <taxon>Litoribrevibacter</taxon>
    </lineage>
</organism>
<accession>A0ABV7HKU6</accession>
<keyword evidence="3" id="KW-1185">Reference proteome</keyword>
<dbReference type="EMBL" id="JBHRSZ010000007">
    <property type="protein sequence ID" value="MFC3152780.1"/>
    <property type="molecule type" value="Genomic_DNA"/>
</dbReference>
<dbReference type="InterPro" id="IPR011256">
    <property type="entry name" value="Reg_factor_effector_dom_sf"/>
</dbReference>
<name>A0ABV7HKU6_9GAMM</name>
<dbReference type="Gene3D" id="3.20.80.10">
    <property type="entry name" value="Regulatory factor, effector binding domain"/>
    <property type="match status" value="1"/>
</dbReference>
<gene>
    <name evidence="2" type="ORF">ACFOEK_17210</name>
</gene>
<evidence type="ECO:0008006" key="4">
    <source>
        <dbReference type="Google" id="ProtNLM"/>
    </source>
</evidence>
<evidence type="ECO:0000313" key="3">
    <source>
        <dbReference type="Proteomes" id="UP001595476"/>
    </source>
</evidence>
<evidence type="ECO:0000256" key="1">
    <source>
        <dbReference type="SAM" id="SignalP"/>
    </source>
</evidence>
<comment type="caution">
    <text evidence="2">The sequence shown here is derived from an EMBL/GenBank/DDBJ whole genome shotgun (WGS) entry which is preliminary data.</text>
</comment>
<dbReference type="Proteomes" id="UP001595476">
    <property type="component" value="Unassembled WGS sequence"/>
</dbReference>
<feature type="chain" id="PRO_5045180042" description="GyrI-like small molecule binding domain-containing protein" evidence="1">
    <location>
        <begin position="24"/>
        <end position="186"/>
    </location>
</feature>
<feature type="signal peptide" evidence="1">
    <location>
        <begin position="1"/>
        <end position="23"/>
    </location>
</feature>
<protein>
    <recommendedName>
        <fullName evidence="4">GyrI-like small molecule binding domain-containing protein</fullName>
    </recommendedName>
</protein>
<keyword evidence="1" id="KW-0732">Signal</keyword>
<sequence length="186" mass="20847">MKRLGSIFATFILVLLPIAHSLASTTLNTGLDLDSIELKDIPARHWYYGEYSIQQAKDQPTTEALAKRMAQTIAFQTSTEIDGAFSLVVEGATVDSILKEDTVIQLGWWVKREGEAKDEFKSELKPEAHCLVAQFKGNQTELMLAWHQLYLTALDRGYEVVGNGRTLINLHSNTGYMMAELQLVIE</sequence>
<evidence type="ECO:0000313" key="2">
    <source>
        <dbReference type="EMBL" id="MFC3152780.1"/>
    </source>
</evidence>
<reference evidence="3" key="1">
    <citation type="journal article" date="2019" name="Int. J. Syst. Evol. Microbiol.">
        <title>The Global Catalogue of Microorganisms (GCM) 10K type strain sequencing project: providing services to taxonomists for standard genome sequencing and annotation.</title>
        <authorList>
            <consortium name="The Broad Institute Genomics Platform"/>
            <consortium name="The Broad Institute Genome Sequencing Center for Infectious Disease"/>
            <person name="Wu L."/>
            <person name="Ma J."/>
        </authorList>
    </citation>
    <scope>NUCLEOTIDE SEQUENCE [LARGE SCALE GENOMIC DNA]</scope>
    <source>
        <strain evidence="3">KCTC 52438</strain>
    </source>
</reference>